<dbReference type="Pfam" id="PF00069">
    <property type="entry name" value="Pkinase"/>
    <property type="match status" value="1"/>
</dbReference>
<evidence type="ECO:0000256" key="2">
    <source>
        <dbReference type="ARBA" id="ARBA00012513"/>
    </source>
</evidence>
<keyword evidence="3" id="KW-0723">Serine/threonine-protein kinase</keyword>
<dbReference type="PROSITE" id="PS50005">
    <property type="entry name" value="TPR"/>
    <property type="match status" value="1"/>
</dbReference>
<dbReference type="Gene3D" id="3.40.50.300">
    <property type="entry name" value="P-loop containing nucleotide triphosphate hydrolases"/>
    <property type="match status" value="1"/>
</dbReference>
<keyword evidence="5 9" id="KW-0547">Nucleotide-binding</keyword>
<dbReference type="SMART" id="SM00220">
    <property type="entry name" value="S_TKc"/>
    <property type="match status" value="1"/>
</dbReference>
<dbReference type="InterPro" id="IPR011990">
    <property type="entry name" value="TPR-like_helical_dom_sf"/>
</dbReference>
<dbReference type="Proteomes" id="UP000315995">
    <property type="component" value="Chromosome"/>
</dbReference>
<dbReference type="Pfam" id="PF13424">
    <property type="entry name" value="TPR_12"/>
    <property type="match status" value="1"/>
</dbReference>
<keyword evidence="7 9" id="KW-0067">ATP-binding</keyword>
<feature type="domain" description="Protein kinase" evidence="11">
    <location>
        <begin position="29"/>
        <end position="300"/>
    </location>
</feature>
<dbReference type="PROSITE" id="PS00108">
    <property type="entry name" value="PROTEIN_KINASE_ST"/>
    <property type="match status" value="1"/>
</dbReference>
<dbReference type="SUPFAM" id="SSF55073">
    <property type="entry name" value="Nucleotide cyclase"/>
    <property type="match status" value="1"/>
</dbReference>
<name>A0A4Y6PW71_PERCE</name>
<feature type="binding site" evidence="9">
    <location>
        <position position="58"/>
    </location>
    <ligand>
        <name>ATP</name>
        <dbReference type="ChEBI" id="CHEBI:30616"/>
    </ligand>
</feature>
<dbReference type="EMBL" id="CP041186">
    <property type="protein sequence ID" value="QDG52369.1"/>
    <property type="molecule type" value="Genomic_DNA"/>
</dbReference>
<dbReference type="InterPro" id="IPR041664">
    <property type="entry name" value="AAA_16"/>
</dbReference>
<evidence type="ECO:0000256" key="10">
    <source>
        <dbReference type="SAM" id="MobiDB-lite"/>
    </source>
</evidence>
<dbReference type="PROSITE" id="PS00107">
    <property type="entry name" value="PROTEIN_KINASE_ATP"/>
    <property type="match status" value="1"/>
</dbReference>
<protein>
    <recommendedName>
        <fullName evidence="2">non-specific serine/threonine protein kinase</fullName>
        <ecNumber evidence="2">2.7.11.1</ecNumber>
    </recommendedName>
</protein>
<gene>
    <name evidence="12" type="ORF">FIV42_16960</name>
</gene>
<evidence type="ECO:0000256" key="4">
    <source>
        <dbReference type="ARBA" id="ARBA00022679"/>
    </source>
</evidence>
<feature type="compositionally biased region" description="Basic and acidic residues" evidence="10">
    <location>
        <begin position="380"/>
        <end position="399"/>
    </location>
</feature>
<feature type="repeat" description="TPR" evidence="8">
    <location>
        <begin position="1262"/>
        <end position="1295"/>
    </location>
</feature>
<dbReference type="InterPro" id="IPR003593">
    <property type="entry name" value="AAA+_ATPase"/>
</dbReference>
<keyword evidence="13" id="KW-1185">Reference proteome</keyword>
<reference evidence="12 13" key="1">
    <citation type="submission" date="2019-06" db="EMBL/GenBank/DDBJ databases">
        <title>Persicimonas caeni gen. nov., sp. nov., a predatory bacterium isolated from solar saltern.</title>
        <authorList>
            <person name="Wang S."/>
        </authorList>
    </citation>
    <scope>NUCLEOTIDE SEQUENCE [LARGE SCALE GENOMIC DNA]</scope>
    <source>
        <strain evidence="12 13">YN101</strain>
    </source>
</reference>
<dbReference type="SMART" id="SM00382">
    <property type="entry name" value="AAA"/>
    <property type="match status" value="1"/>
</dbReference>
<dbReference type="Pfam" id="PF13191">
    <property type="entry name" value="AAA_16"/>
    <property type="match status" value="1"/>
</dbReference>
<evidence type="ECO:0000256" key="5">
    <source>
        <dbReference type="ARBA" id="ARBA00022741"/>
    </source>
</evidence>
<evidence type="ECO:0000256" key="1">
    <source>
        <dbReference type="ARBA" id="ARBA00004167"/>
    </source>
</evidence>
<evidence type="ECO:0000256" key="9">
    <source>
        <dbReference type="PROSITE-ProRule" id="PRU10141"/>
    </source>
</evidence>
<dbReference type="PANTHER" id="PTHR43289">
    <property type="entry name" value="MITOGEN-ACTIVATED PROTEIN KINASE KINASE KINASE 20-RELATED"/>
    <property type="match status" value="1"/>
</dbReference>
<dbReference type="EC" id="2.7.11.1" evidence="2"/>
<dbReference type="Gene3D" id="1.10.510.10">
    <property type="entry name" value="Transferase(Phosphotransferase) domain 1"/>
    <property type="match status" value="1"/>
</dbReference>
<dbReference type="InterPro" id="IPR011009">
    <property type="entry name" value="Kinase-like_dom_sf"/>
</dbReference>
<evidence type="ECO:0000256" key="8">
    <source>
        <dbReference type="PROSITE-ProRule" id="PRU00339"/>
    </source>
</evidence>
<accession>A0A4Y6PW71</accession>
<dbReference type="InterPro" id="IPR027417">
    <property type="entry name" value="P-loop_NTPase"/>
</dbReference>
<evidence type="ECO:0000256" key="6">
    <source>
        <dbReference type="ARBA" id="ARBA00022777"/>
    </source>
</evidence>
<keyword evidence="6" id="KW-0418">Kinase</keyword>
<evidence type="ECO:0000256" key="7">
    <source>
        <dbReference type="ARBA" id="ARBA00022840"/>
    </source>
</evidence>
<organism evidence="12 13">
    <name type="scientific">Persicimonas caeni</name>
    <dbReference type="NCBI Taxonomy" id="2292766"/>
    <lineage>
        <taxon>Bacteria</taxon>
        <taxon>Deltaproteobacteria</taxon>
        <taxon>Bradymonadales</taxon>
        <taxon>Bradymonadaceae</taxon>
        <taxon>Persicimonas</taxon>
    </lineage>
</organism>
<dbReference type="SUPFAM" id="SSF56112">
    <property type="entry name" value="Protein kinase-like (PK-like)"/>
    <property type="match status" value="1"/>
</dbReference>
<dbReference type="GO" id="GO:0016020">
    <property type="term" value="C:membrane"/>
    <property type="evidence" value="ECO:0007669"/>
    <property type="project" value="UniProtKB-SubCell"/>
</dbReference>
<evidence type="ECO:0000259" key="11">
    <source>
        <dbReference type="PROSITE" id="PS50011"/>
    </source>
</evidence>
<dbReference type="SUPFAM" id="SSF52540">
    <property type="entry name" value="P-loop containing nucleoside triphosphate hydrolases"/>
    <property type="match status" value="1"/>
</dbReference>
<evidence type="ECO:0000256" key="3">
    <source>
        <dbReference type="ARBA" id="ARBA00022527"/>
    </source>
</evidence>
<keyword evidence="4" id="KW-0808">Transferase</keyword>
<proteinExistence type="predicted"/>
<feature type="compositionally biased region" description="Low complexity" evidence="10">
    <location>
        <begin position="324"/>
        <end position="335"/>
    </location>
</feature>
<dbReference type="InterPro" id="IPR019734">
    <property type="entry name" value="TPR_rpt"/>
</dbReference>
<dbReference type="FunFam" id="1.10.510.10:FF:000021">
    <property type="entry name" value="Serine/threonine protein kinase"/>
    <property type="match status" value="1"/>
</dbReference>
<dbReference type="SUPFAM" id="SSF48452">
    <property type="entry name" value="TPR-like"/>
    <property type="match status" value="1"/>
</dbReference>
<dbReference type="SMART" id="SM00028">
    <property type="entry name" value="TPR"/>
    <property type="match status" value="4"/>
</dbReference>
<dbReference type="PANTHER" id="PTHR43289:SF30">
    <property type="entry name" value="NON-SPECIFIC SERINE_THREONINE PROTEIN KINASE"/>
    <property type="match status" value="1"/>
</dbReference>
<dbReference type="CDD" id="cd14014">
    <property type="entry name" value="STKc_PknB_like"/>
    <property type="match status" value="1"/>
</dbReference>
<dbReference type="OrthoDB" id="222290at2"/>
<dbReference type="InterPro" id="IPR017441">
    <property type="entry name" value="Protein_kinase_ATP_BS"/>
</dbReference>
<dbReference type="InterPro" id="IPR008271">
    <property type="entry name" value="Ser/Thr_kinase_AS"/>
</dbReference>
<comment type="subcellular location">
    <subcellularLocation>
        <location evidence="1">Membrane</location>
        <topology evidence="1">Single-pass membrane protein</topology>
    </subcellularLocation>
</comment>
<dbReference type="Gene3D" id="1.25.40.10">
    <property type="entry name" value="Tetratricopeptide repeat domain"/>
    <property type="match status" value="1"/>
</dbReference>
<accession>A0A5B8Y7K5</accession>
<dbReference type="InterPro" id="IPR029787">
    <property type="entry name" value="Nucleotide_cyclase"/>
</dbReference>
<feature type="region of interest" description="Disordered" evidence="10">
    <location>
        <begin position="301"/>
        <end position="401"/>
    </location>
</feature>
<dbReference type="PROSITE" id="PS50011">
    <property type="entry name" value="PROTEIN_KINASE_DOM"/>
    <property type="match status" value="1"/>
</dbReference>
<feature type="compositionally biased region" description="Basic and acidic residues" evidence="10">
    <location>
        <begin position="337"/>
        <end position="354"/>
    </location>
</feature>
<dbReference type="GO" id="GO:0004674">
    <property type="term" value="F:protein serine/threonine kinase activity"/>
    <property type="evidence" value="ECO:0007669"/>
    <property type="project" value="UniProtKB-KW"/>
</dbReference>
<keyword evidence="8" id="KW-0802">TPR repeat</keyword>
<dbReference type="InterPro" id="IPR000719">
    <property type="entry name" value="Prot_kinase_dom"/>
</dbReference>
<evidence type="ECO:0000313" key="13">
    <source>
        <dbReference type="Proteomes" id="UP000315995"/>
    </source>
</evidence>
<evidence type="ECO:0000313" key="12">
    <source>
        <dbReference type="EMBL" id="QDG52369.1"/>
    </source>
</evidence>
<dbReference type="Gene3D" id="3.30.200.20">
    <property type="entry name" value="Phosphorylase Kinase, domain 1"/>
    <property type="match status" value="1"/>
</dbReference>
<sequence length="1314" mass="142850">MHSLRRTQHHRTVMAEQDPLIGRKLGGNLRIDRLLGRGGMGAVYVCVQESLGRELAVKVMTPEHAQNPVAPEYFLREARSASGLRHPNIIQIYDFGEEDDGTLYIAMELVPGQPLTDVIKDEFPLPAERVVGILDQTLAALEEAHANQIIHRDLKPDNLMVEETRAGGDFVKVLDFGIAKPKGVDAEAGPLTRQGAILGTPEFMSPEQARGQAVDARTDLFAIGVILYNMLTDRLPITGKSLTEMLINLIQQEPLAPSAARTDLSIHPGLEAICLRAIKKDPDLRYQSAADFRRALEAALDDAPAPEPSKDAPPMFVFRKPGKSAEQPPEQSSKPQPEPKPEPPADPPSEKESKQTAVLTDDTSRHTEKIASQPTQLQVKKPEADDKQPDDKQPDDKQTKVTRALGVDVEGLREDLLGEQRFATVLVAHQRASRKIDAREQAELREAVHDAAGELAAEFGATVGTRRGNCQPILFGLDEADGADATKAIEMALDLRRRLRHVAPPGITFSYALAQGSLYAPSGSQLARFGGEPLDDATELARMADDEAVLVADAALDDTLRDTYEFGVTRELDGAPVLGRHSMRGHLARGPADLIGRDDELAKLLAELAHVARGSGRLFGLVGEAGMGKSALLAEFARLARQRGYEVLGARHHRPGAEGVRDLHLQWLEAFAFAYGGAGGAGEDGEVDLDALLERKGVSAEARRALTAFYRGRLDECFGGGAGGAAALGEGQASAEAAVQAAFRQLVDRLAAAQPVVLIVDGVDGVDPALAKMYEEWALFSADRAVLFATAMRTVAGKERDALPDTASVVEIGPLGEGAEALLRAAAPAGTPQPTLDALLELAGGIPLYLEQLGRQLHTADDVDPNNLDAWLAKVDTLGGALRARLFAQPKAVRNVLGLLAIAGSGTSAHELDAMAPSKWAVDEALQYLYDEGLIRAVGEDARLYFDPPIFERVVYEQLSPKRRRRAHANAAAHFAKLAEHAQQADDAGRARRYELQLARQLEACESYERAFGVYRRLADDALAGFAFESAEQFLSKLLDVATHRPDVSRAERATLELELARVERGLGNVDEALDLVRTVYRDRGLDAQLQHEAGLELADLWLGSEDTARVETMVEGLVQKLRDGGEAFAPWLLLRALQVLGAAREKRGNLTGAADALLEAVERAQRTADVSQSPWRQRLVWEPLNQLGRIRLRLEQTDGAEELFEQARQVAAEANDRRGEVTALANLSTAKAATGSFEQAFDHMGRALELAADIADLPALAKLWHNLGLLYARQRRWEEARDAFNESLERARATGWREGIALNSEQLRRTAES</sequence>
<dbReference type="GO" id="GO:0005524">
    <property type="term" value="F:ATP binding"/>
    <property type="evidence" value="ECO:0007669"/>
    <property type="project" value="UniProtKB-UniRule"/>
</dbReference>